<gene>
    <name evidence="6" type="ORF">GTK09_24435</name>
</gene>
<protein>
    <submittedName>
        <fullName evidence="6">2-dehydro-3-deoxy-6-phosphogalactonate aldolase</fullName>
        <ecNumber evidence="6">4.1.2.21</ecNumber>
    </submittedName>
</protein>
<dbReference type="InterPro" id="IPR000887">
    <property type="entry name" value="Aldlse_KDPG_KHG"/>
</dbReference>
<dbReference type="SUPFAM" id="SSF51569">
    <property type="entry name" value="Aldolase"/>
    <property type="match status" value="1"/>
</dbReference>
<evidence type="ECO:0000256" key="1">
    <source>
        <dbReference type="ARBA" id="ARBA00004761"/>
    </source>
</evidence>
<dbReference type="InterPro" id="IPR031338">
    <property type="entry name" value="KDPG/KHG_AS_2"/>
</dbReference>
<dbReference type="InterPro" id="IPR013785">
    <property type="entry name" value="Aldolase_TIM"/>
</dbReference>
<dbReference type="PROSITE" id="PS00160">
    <property type="entry name" value="ALDOLASE_KDPG_KHG_2"/>
    <property type="match status" value="1"/>
</dbReference>
<dbReference type="EMBL" id="JAAAMG010000032">
    <property type="protein sequence ID" value="NDW07565.1"/>
    <property type="molecule type" value="Genomic_DNA"/>
</dbReference>
<evidence type="ECO:0000313" key="7">
    <source>
        <dbReference type="Proteomes" id="UP000469011"/>
    </source>
</evidence>
<dbReference type="CDD" id="cd00452">
    <property type="entry name" value="KDPG_aldolase"/>
    <property type="match status" value="1"/>
</dbReference>
<dbReference type="EC" id="4.1.2.21" evidence="6"/>
<evidence type="ECO:0000256" key="4">
    <source>
        <dbReference type="ARBA" id="ARBA00023239"/>
    </source>
</evidence>
<comment type="caution">
    <text evidence="6">The sequence shown here is derived from an EMBL/GenBank/DDBJ whole genome shotgun (WGS) entry which is preliminary data.</text>
</comment>
<evidence type="ECO:0000313" key="6">
    <source>
        <dbReference type="EMBL" id="NDW07565.1"/>
    </source>
</evidence>
<dbReference type="Proteomes" id="UP000469011">
    <property type="component" value="Unassembled WGS sequence"/>
</dbReference>
<comment type="pathway">
    <text evidence="1">Carbohydrate acid metabolism.</text>
</comment>
<comment type="subunit">
    <text evidence="3">Homotrimer.</text>
</comment>
<organism evidence="6 7">
    <name type="scientific">Jiella pacifica</name>
    <dbReference type="NCBI Taxonomy" id="2696469"/>
    <lineage>
        <taxon>Bacteria</taxon>
        <taxon>Pseudomonadati</taxon>
        <taxon>Pseudomonadota</taxon>
        <taxon>Alphaproteobacteria</taxon>
        <taxon>Hyphomicrobiales</taxon>
        <taxon>Aurantimonadaceae</taxon>
        <taxon>Jiella</taxon>
    </lineage>
</organism>
<dbReference type="RefSeq" id="WP_163466022.1">
    <property type="nucleotide sequence ID" value="NZ_JAAAMG010000032.1"/>
</dbReference>
<sequence>MSESTRTPWPKLKRDLVAILRGLTPEDCEAVVSGLIEAGFEAIEIPLNSPDPFRSIETASLLAPDGVLIGAGTVLDVASVDRLVDCGGQLLVSPNVDAAVLTRAGEQRLVTMPGVFTATEALAAARLGASALKFFPANVLGPSGITAIRAVLPADLPIGAVGGVSEKDFAAYAAVGIRTFGLGSSLFRPGDAAAAVKARAEKTISAYDAVFGG</sequence>
<evidence type="ECO:0000256" key="5">
    <source>
        <dbReference type="ARBA" id="ARBA00023277"/>
    </source>
</evidence>
<comment type="similarity">
    <text evidence="2">Belongs to the KHG/KDPG aldolase family.</text>
</comment>
<keyword evidence="4 6" id="KW-0456">Lyase</keyword>
<dbReference type="PANTHER" id="PTHR30246:SF1">
    <property type="entry name" value="2-DEHYDRO-3-DEOXY-6-PHOSPHOGALACTONATE ALDOLASE-RELATED"/>
    <property type="match status" value="1"/>
</dbReference>
<dbReference type="Gene3D" id="3.20.20.70">
    <property type="entry name" value="Aldolase class I"/>
    <property type="match status" value="1"/>
</dbReference>
<dbReference type="AlphaFoldDB" id="A0A6N9TBG5"/>
<accession>A0A6N9TBG5</accession>
<reference evidence="6 7" key="1">
    <citation type="submission" date="2020-01" db="EMBL/GenBank/DDBJ databases">
        <title>Jiella pacifica sp. nov.</title>
        <authorList>
            <person name="Xue Z."/>
            <person name="Zhu S."/>
            <person name="Chen J."/>
            <person name="Yang J."/>
        </authorList>
    </citation>
    <scope>NUCLEOTIDE SEQUENCE [LARGE SCALE GENOMIC DNA]</scope>
    <source>
        <strain evidence="6 7">40Bstr34</strain>
    </source>
</reference>
<evidence type="ECO:0000256" key="3">
    <source>
        <dbReference type="ARBA" id="ARBA00011233"/>
    </source>
</evidence>
<dbReference type="NCBIfam" id="NF006600">
    <property type="entry name" value="PRK09140.1"/>
    <property type="match status" value="1"/>
</dbReference>
<dbReference type="GO" id="GO:0008674">
    <property type="term" value="F:2-dehydro-3-deoxy-6-phosphogalactonate aldolase activity"/>
    <property type="evidence" value="ECO:0007669"/>
    <property type="project" value="UniProtKB-EC"/>
</dbReference>
<dbReference type="Pfam" id="PF01081">
    <property type="entry name" value="Aldolase"/>
    <property type="match status" value="1"/>
</dbReference>
<keyword evidence="5" id="KW-0119">Carbohydrate metabolism</keyword>
<proteinExistence type="inferred from homology"/>
<name>A0A6N9TBG5_9HYPH</name>
<evidence type="ECO:0000256" key="2">
    <source>
        <dbReference type="ARBA" id="ARBA00006906"/>
    </source>
</evidence>
<keyword evidence="7" id="KW-1185">Reference proteome</keyword>
<dbReference type="PANTHER" id="PTHR30246">
    <property type="entry name" value="2-KETO-3-DEOXY-6-PHOSPHOGLUCONATE ALDOLASE"/>
    <property type="match status" value="1"/>
</dbReference>